<accession>A0ABV5J953</accession>
<dbReference type="EMBL" id="JBHMEW010000067">
    <property type="protein sequence ID" value="MFB9213206.1"/>
    <property type="molecule type" value="Genomic_DNA"/>
</dbReference>
<keyword evidence="1" id="KW-0732">Signal</keyword>
<proteinExistence type="predicted"/>
<name>A0ABV5J953_9BACT</name>
<evidence type="ECO:0008006" key="4">
    <source>
        <dbReference type="Google" id="ProtNLM"/>
    </source>
</evidence>
<evidence type="ECO:0000313" key="2">
    <source>
        <dbReference type="EMBL" id="MFB9213206.1"/>
    </source>
</evidence>
<keyword evidence="3" id="KW-1185">Reference proteome</keyword>
<organism evidence="2 3">
    <name type="scientific">Echinicola jeungdonensis</name>
    <dbReference type="NCBI Taxonomy" id="709343"/>
    <lineage>
        <taxon>Bacteria</taxon>
        <taxon>Pseudomonadati</taxon>
        <taxon>Bacteroidota</taxon>
        <taxon>Cytophagia</taxon>
        <taxon>Cytophagales</taxon>
        <taxon>Cyclobacteriaceae</taxon>
        <taxon>Echinicola</taxon>
    </lineage>
</organism>
<protein>
    <recommendedName>
        <fullName evidence="4">NIPSNAP protein</fullName>
    </recommendedName>
</protein>
<comment type="caution">
    <text evidence="2">The sequence shown here is derived from an EMBL/GenBank/DDBJ whole genome shotgun (WGS) entry which is preliminary data.</text>
</comment>
<gene>
    <name evidence="2" type="ORF">ACFFUR_15425</name>
</gene>
<evidence type="ECO:0000256" key="1">
    <source>
        <dbReference type="SAM" id="SignalP"/>
    </source>
</evidence>
<evidence type="ECO:0000313" key="3">
    <source>
        <dbReference type="Proteomes" id="UP001589654"/>
    </source>
</evidence>
<dbReference type="RefSeq" id="WP_290248756.1">
    <property type="nucleotide sequence ID" value="NZ_JAUFQT010000001.1"/>
</dbReference>
<feature type="signal peptide" evidence="1">
    <location>
        <begin position="1"/>
        <end position="20"/>
    </location>
</feature>
<reference evidence="2 3" key="1">
    <citation type="submission" date="2024-09" db="EMBL/GenBank/DDBJ databases">
        <authorList>
            <person name="Sun Q."/>
            <person name="Mori K."/>
        </authorList>
    </citation>
    <scope>NUCLEOTIDE SEQUENCE [LARGE SCALE GENOMIC DNA]</scope>
    <source>
        <strain evidence="2 3">CECT 7682</strain>
    </source>
</reference>
<feature type="chain" id="PRO_5047262793" description="NIPSNAP protein" evidence="1">
    <location>
        <begin position="21"/>
        <end position="267"/>
    </location>
</feature>
<sequence length="267" mass="31101">MKKLFYLVIIVALVCPAAIAQEEPHPKYLVIEFIKVDSDNMVDFSEAKGFLEGIYKEAVKQGEIEGWDLWTLQSGPERGEFQYVTITYYDDPVKMMNGMTDDNLQAYAERAHSTDMSEQQLELAVDKSVNNRDLALRAYMVEIAHTKDDFEMKPGVLASFDLMKAAEGRFNEYEQMEKQLYLPFHQKKIEADMMGSWRLLRTAVPMGSEAEYTHMTLNFYDNYMQFFNAQEYEDLEASEERQMAMEEGLKSREQKWVYLATLLKSVR</sequence>
<dbReference type="Proteomes" id="UP001589654">
    <property type="component" value="Unassembled WGS sequence"/>
</dbReference>